<evidence type="ECO:0000259" key="1">
    <source>
        <dbReference type="Pfam" id="PF01936"/>
    </source>
</evidence>
<dbReference type="Pfam" id="PF01936">
    <property type="entry name" value="NYN"/>
    <property type="match status" value="1"/>
</dbReference>
<dbReference type="AlphaFoldDB" id="A0A2M7DEV6"/>
<dbReference type="PANTHER" id="PTHR35458:SF2">
    <property type="entry name" value="SLR0755 PROTEIN"/>
    <property type="match status" value="1"/>
</dbReference>
<dbReference type="PANTHER" id="PTHR35458">
    <property type="entry name" value="SLR0755 PROTEIN"/>
    <property type="match status" value="1"/>
</dbReference>
<protein>
    <recommendedName>
        <fullName evidence="1">NYN domain-containing protein</fullName>
    </recommendedName>
</protein>
<reference evidence="3" key="1">
    <citation type="submission" date="2017-09" db="EMBL/GenBank/DDBJ databases">
        <title>Depth-based differentiation of microbial function through sediment-hosted aquifers and enrichment of novel symbionts in the deep terrestrial subsurface.</title>
        <authorList>
            <person name="Probst A.J."/>
            <person name="Ladd B."/>
            <person name="Jarett J.K."/>
            <person name="Geller-Mcgrath D.E."/>
            <person name="Sieber C.M.K."/>
            <person name="Emerson J.B."/>
            <person name="Anantharaman K."/>
            <person name="Thomas B.C."/>
            <person name="Malmstrom R."/>
            <person name="Stieglmeier M."/>
            <person name="Klingl A."/>
            <person name="Woyke T."/>
            <person name="Ryan C.M."/>
            <person name="Banfield J.F."/>
        </authorList>
    </citation>
    <scope>NUCLEOTIDE SEQUENCE [LARGE SCALE GENOMIC DNA]</scope>
</reference>
<evidence type="ECO:0000313" key="3">
    <source>
        <dbReference type="Proteomes" id="UP000229030"/>
    </source>
</evidence>
<accession>A0A2M7DEV6</accession>
<dbReference type="GO" id="GO:0004540">
    <property type="term" value="F:RNA nuclease activity"/>
    <property type="evidence" value="ECO:0007669"/>
    <property type="project" value="InterPro"/>
</dbReference>
<gene>
    <name evidence="2" type="ORF">COS21_00235</name>
</gene>
<proteinExistence type="predicted"/>
<dbReference type="Gene3D" id="3.40.50.1010">
    <property type="entry name" value="5'-nuclease"/>
    <property type="match status" value="1"/>
</dbReference>
<sequence length="180" mass="20735">MKNKLNNFAYIDGANLHKGIKSLGWKLDYRVFRRWLEQKYNVKQAYLFIGLVPKHKDLYTFLQKCGYILVYKEVTYDNDGKVKGNCDADLVLNVMRDFYEHDLNEAVLVTSDGDYSSLVTFLKEKRVFRALLAPSNHCSFLLRKLNIPIVYLDNLREKLAIKSQKEKAPGADESAQGSSS</sequence>
<comment type="caution">
    <text evidence="2">The sequence shown here is derived from an EMBL/GenBank/DDBJ whole genome shotgun (WGS) entry which is preliminary data.</text>
</comment>
<dbReference type="InterPro" id="IPR021139">
    <property type="entry name" value="NYN"/>
</dbReference>
<dbReference type="Proteomes" id="UP000229030">
    <property type="component" value="Unassembled WGS sequence"/>
</dbReference>
<organism evidence="2 3">
    <name type="scientific">bacterium (Candidatus Gribaldobacteria) CG02_land_8_20_14_3_00_41_15</name>
    <dbReference type="NCBI Taxonomy" id="2014270"/>
    <lineage>
        <taxon>Bacteria</taxon>
        <taxon>Candidatus Gribaldobacteria</taxon>
    </lineage>
</organism>
<dbReference type="InterPro" id="IPR047140">
    <property type="entry name" value="LabA"/>
</dbReference>
<evidence type="ECO:0000313" key="2">
    <source>
        <dbReference type="EMBL" id="PIV47393.1"/>
    </source>
</evidence>
<dbReference type="EMBL" id="PETV01000005">
    <property type="protein sequence ID" value="PIV47393.1"/>
    <property type="molecule type" value="Genomic_DNA"/>
</dbReference>
<feature type="domain" description="NYN" evidence="1">
    <location>
        <begin position="10"/>
        <end position="127"/>
    </location>
</feature>
<name>A0A2M7DEV6_9BACT</name>